<dbReference type="PANTHER" id="PTHR23131:SF0">
    <property type="entry name" value="ENDORIBONUCLEASE LACTB2"/>
    <property type="match status" value="1"/>
</dbReference>
<dbReference type="EMBL" id="AP019791">
    <property type="protein sequence ID" value="BBL80881.1"/>
    <property type="molecule type" value="Genomic_DNA"/>
</dbReference>
<protein>
    <submittedName>
        <fullName evidence="2">MBL fold metallo-hydrolase</fullName>
    </submittedName>
</protein>
<evidence type="ECO:0000313" key="2">
    <source>
        <dbReference type="EMBL" id="BBL80881.1"/>
    </source>
</evidence>
<evidence type="ECO:0000259" key="1">
    <source>
        <dbReference type="SMART" id="SM00849"/>
    </source>
</evidence>
<dbReference type="InterPro" id="IPR050662">
    <property type="entry name" value="Sec-metab_biosynth-thioest"/>
</dbReference>
<dbReference type="Pfam" id="PF17778">
    <property type="entry name" value="WHD_BLACT"/>
    <property type="match status" value="1"/>
</dbReference>
<organism evidence="2 3">
    <name type="scientific">Rubrobacter xylanophilus</name>
    <dbReference type="NCBI Taxonomy" id="49319"/>
    <lineage>
        <taxon>Bacteria</taxon>
        <taxon>Bacillati</taxon>
        <taxon>Actinomycetota</taxon>
        <taxon>Rubrobacteria</taxon>
        <taxon>Rubrobacterales</taxon>
        <taxon>Rubrobacteraceae</taxon>
        <taxon>Rubrobacter</taxon>
    </lineage>
</organism>
<reference evidence="2" key="1">
    <citation type="journal article" date="2019" name="Microbiol. Resour. Announc.">
        <title>Complete Genome Sequence of Rubrobacter xylanophilus Strain AA3-22, Isolated from Arima Onsen in Japan.</title>
        <authorList>
            <person name="Tomariguchi N."/>
            <person name="Miyazaki K."/>
        </authorList>
    </citation>
    <scope>NUCLEOTIDE SEQUENCE [LARGE SCALE GENOMIC DNA]</scope>
    <source>
        <strain evidence="2">AA3-22</strain>
    </source>
</reference>
<dbReference type="SMART" id="SM00849">
    <property type="entry name" value="Lactamase_B"/>
    <property type="match status" value="1"/>
</dbReference>
<dbReference type="Proteomes" id="UP000318065">
    <property type="component" value="Chromosome"/>
</dbReference>
<dbReference type="Gene3D" id="3.60.15.10">
    <property type="entry name" value="Ribonuclease Z/Hydroxyacylglutathione hydrolase-like"/>
    <property type="match status" value="2"/>
</dbReference>
<dbReference type="CDD" id="cd16278">
    <property type="entry name" value="metallo-hydrolase-like_MBL-fold"/>
    <property type="match status" value="1"/>
</dbReference>
<dbReference type="Pfam" id="PF00753">
    <property type="entry name" value="Lactamase_B"/>
    <property type="match status" value="2"/>
</dbReference>
<dbReference type="AlphaFoldDB" id="A0A510HLH1"/>
<dbReference type="InterPro" id="IPR036866">
    <property type="entry name" value="RibonucZ/Hydroxyglut_hydro"/>
</dbReference>
<dbReference type="SUPFAM" id="SSF56281">
    <property type="entry name" value="Metallo-hydrolase/oxidoreductase"/>
    <property type="match status" value="1"/>
</dbReference>
<dbReference type="OrthoDB" id="9788263at2"/>
<dbReference type="InterPro" id="IPR041516">
    <property type="entry name" value="LACTB2_WH"/>
</dbReference>
<evidence type="ECO:0000313" key="3">
    <source>
        <dbReference type="Proteomes" id="UP000318065"/>
    </source>
</evidence>
<dbReference type="InterPro" id="IPR001279">
    <property type="entry name" value="Metallo-B-lactamas"/>
</dbReference>
<dbReference type="InterPro" id="IPR036388">
    <property type="entry name" value="WH-like_DNA-bd_sf"/>
</dbReference>
<dbReference type="PANTHER" id="PTHR23131">
    <property type="entry name" value="ENDORIBONUCLEASE LACTB2"/>
    <property type="match status" value="1"/>
</dbReference>
<proteinExistence type="predicted"/>
<dbReference type="Gene3D" id="1.10.10.10">
    <property type="entry name" value="Winged helix-like DNA-binding domain superfamily/Winged helix DNA-binding domain"/>
    <property type="match status" value="1"/>
</dbReference>
<dbReference type="GO" id="GO:0016787">
    <property type="term" value="F:hydrolase activity"/>
    <property type="evidence" value="ECO:0007669"/>
    <property type="project" value="UniProtKB-KW"/>
</dbReference>
<sequence length="235" mass="25074">MTGECTPRGFRKITAPNPSPLTLEGTNTYVFAGTVVDPGPDDEGHLERVASEAPVEVILLTHSHPDHSAGAARLSGLCGAPVLAFGAGLGDGERVGELIALHTPGHSPDHLCFWHPESRTLLSGDLIAGRGSIIIAPPEGDLGSYMASLERVRTLSPARILPGHGPEVAEGTAKVEEYIAHRKERERMVLAALEAGASSLEEVVNLAYPEVTEEMRPYARLSARTHLEHLGRRLP</sequence>
<accession>A0A510HLH1</accession>
<keyword evidence="2" id="KW-0378">Hydrolase</keyword>
<name>A0A510HLH1_9ACTN</name>
<keyword evidence="3" id="KW-1185">Reference proteome</keyword>
<gene>
    <name evidence="2" type="ORF">RxyAA322_27350</name>
</gene>
<feature type="domain" description="Metallo-beta-lactamase" evidence="1">
    <location>
        <begin position="25"/>
        <end position="164"/>
    </location>
</feature>